<evidence type="ECO:0000313" key="8">
    <source>
        <dbReference type="Proteomes" id="UP000563094"/>
    </source>
</evidence>
<evidence type="ECO:0000256" key="3">
    <source>
        <dbReference type="ARBA" id="ARBA00023082"/>
    </source>
</evidence>
<dbReference type="InterPro" id="IPR013325">
    <property type="entry name" value="RNA_pol_sigma_r2"/>
</dbReference>
<dbReference type="Gene3D" id="1.10.1740.10">
    <property type="match status" value="1"/>
</dbReference>
<dbReference type="Pfam" id="PF08281">
    <property type="entry name" value="Sigma70_r4_2"/>
    <property type="match status" value="1"/>
</dbReference>
<evidence type="ECO:0000313" key="7">
    <source>
        <dbReference type="EMBL" id="MBA9076261.1"/>
    </source>
</evidence>
<dbReference type="Pfam" id="PF04542">
    <property type="entry name" value="Sigma70_r2"/>
    <property type="match status" value="1"/>
</dbReference>
<evidence type="ECO:0000256" key="2">
    <source>
        <dbReference type="ARBA" id="ARBA00023015"/>
    </source>
</evidence>
<dbReference type="SUPFAM" id="SSF88946">
    <property type="entry name" value="Sigma2 domain of RNA polymerase sigma factors"/>
    <property type="match status" value="1"/>
</dbReference>
<keyword evidence="2" id="KW-0805">Transcription regulation</keyword>
<dbReference type="InterPro" id="IPR036388">
    <property type="entry name" value="WH-like_DNA-bd_sf"/>
</dbReference>
<dbReference type="Proteomes" id="UP000563094">
    <property type="component" value="Unassembled WGS sequence"/>
</dbReference>
<name>A0A839GQZ5_9BACT</name>
<comment type="similarity">
    <text evidence="1">Belongs to the sigma-70 factor family. ECF subfamily.</text>
</comment>
<dbReference type="GO" id="GO:0016987">
    <property type="term" value="F:sigma factor activity"/>
    <property type="evidence" value="ECO:0007669"/>
    <property type="project" value="UniProtKB-KW"/>
</dbReference>
<sequence length="197" mass="22864">MMEITNYSLLTDEELVELLKTQHEGAFAELYNRYWQKLLLLAVNKLHDMEEAEGVVQDIFVTLWKRREDLIITSSVNSYLAVSAKYQVIKVLAKRKQERQYSHLTSISLSIEDNSTQEWLEFEELQARLQKLVAGLPEKCQMVYRLSRELGYSQKQVAEALLISEKTVEAHLGKALKYLRTSLGIFLSIVLLLFKVH</sequence>
<dbReference type="GO" id="GO:0003677">
    <property type="term" value="F:DNA binding"/>
    <property type="evidence" value="ECO:0007669"/>
    <property type="project" value="InterPro"/>
</dbReference>
<dbReference type="NCBIfam" id="TIGR02937">
    <property type="entry name" value="sigma70-ECF"/>
    <property type="match status" value="1"/>
</dbReference>
<proteinExistence type="inferred from homology"/>
<keyword evidence="4" id="KW-0804">Transcription</keyword>
<gene>
    <name evidence="7" type="ORF">FHS90_000965</name>
</gene>
<dbReference type="InterPro" id="IPR014327">
    <property type="entry name" value="RNA_pol_sigma70_bacteroid"/>
</dbReference>
<dbReference type="GO" id="GO:0006352">
    <property type="term" value="P:DNA-templated transcription initiation"/>
    <property type="evidence" value="ECO:0007669"/>
    <property type="project" value="InterPro"/>
</dbReference>
<dbReference type="PANTHER" id="PTHR43133">
    <property type="entry name" value="RNA POLYMERASE ECF-TYPE SIGMA FACTO"/>
    <property type="match status" value="1"/>
</dbReference>
<evidence type="ECO:0000259" key="6">
    <source>
        <dbReference type="Pfam" id="PF08281"/>
    </source>
</evidence>
<feature type="domain" description="RNA polymerase sigma-70 region 2" evidence="5">
    <location>
        <begin position="30"/>
        <end position="96"/>
    </location>
</feature>
<dbReference type="SUPFAM" id="SSF88659">
    <property type="entry name" value="Sigma3 and sigma4 domains of RNA polymerase sigma factors"/>
    <property type="match status" value="1"/>
</dbReference>
<dbReference type="InterPro" id="IPR007627">
    <property type="entry name" value="RNA_pol_sigma70_r2"/>
</dbReference>
<protein>
    <submittedName>
        <fullName evidence="7">RNA polymerase sigma-70 factor (ECF subfamily)</fullName>
    </submittedName>
</protein>
<comment type="caution">
    <text evidence="7">The sequence shown here is derived from an EMBL/GenBank/DDBJ whole genome shotgun (WGS) entry which is preliminary data.</text>
</comment>
<keyword evidence="3" id="KW-0731">Sigma factor</keyword>
<keyword evidence="8" id="KW-1185">Reference proteome</keyword>
<dbReference type="InterPro" id="IPR013324">
    <property type="entry name" value="RNA_pol_sigma_r3/r4-like"/>
</dbReference>
<dbReference type="InterPro" id="IPR014284">
    <property type="entry name" value="RNA_pol_sigma-70_dom"/>
</dbReference>
<feature type="domain" description="RNA polymerase sigma factor 70 region 4 type 2" evidence="6">
    <location>
        <begin position="128"/>
        <end position="179"/>
    </location>
</feature>
<dbReference type="NCBIfam" id="TIGR02985">
    <property type="entry name" value="Sig70_bacteroi1"/>
    <property type="match status" value="1"/>
</dbReference>
<reference evidence="7 8" key="1">
    <citation type="submission" date="2020-08" db="EMBL/GenBank/DDBJ databases">
        <title>Genomic Encyclopedia of Type Strains, Phase IV (KMG-IV): sequencing the most valuable type-strain genomes for metagenomic binning, comparative biology and taxonomic classification.</title>
        <authorList>
            <person name="Goeker M."/>
        </authorList>
    </citation>
    <scope>NUCLEOTIDE SEQUENCE [LARGE SCALE GENOMIC DNA]</scope>
    <source>
        <strain evidence="7 8">DSM 29854</strain>
    </source>
</reference>
<organism evidence="7 8">
    <name type="scientific">Rufibacter quisquiliarum</name>
    <dbReference type="NCBI Taxonomy" id="1549639"/>
    <lineage>
        <taxon>Bacteria</taxon>
        <taxon>Pseudomonadati</taxon>
        <taxon>Bacteroidota</taxon>
        <taxon>Cytophagia</taxon>
        <taxon>Cytophagales</taxon>
        <taxon>Hymenobacteraceae</taxon>
        <taxon>Rufibacter</taxon>
    </lineage>
</organism>
<dbReference type="EMBL" id="JACJIQ010000003">
    <property type="protein sequence ID" value="MBA9076261.1"/>
    <property type="molecule type" value="Genomic_DNA"/>
</dbReference>
<dbReference type="Gene3D" id="1.10.10.10">
    <property type="entry name" value="Winged helix-like DNA-binding domain superfamily/Winged helix DNA-binding domain"/>
    <property type="match status" value="1"/>
</dbReference>
<evidence type="ECO:0000256" key="4">
    <source>
        <dbReference type="ARBA" id="ARBA00023163"/>
    </source>
</evidence>
<dbReference type="AlphaFoldDB" id="A0A839GQZ5"/>
<dbReference type="InterPro" id="IPR013249">
    <property type="entry name" value="RNA_pol_sigma70_r4_t2"/>
</dbReference>
<evidence type="ECO:0000256" key="1">
    <source>
        <dbReference type="ARBA" id="ARBA00010641"/>
    </source>
</evidence>
<dbReference type="PANTHER" id="PTHR43133:SF46">
    <property type="entry name" value="RNA POLYMERASE SIGMA-70 FACTOR ECF SUBFAMILY"/>
    <property type="match status" value="1"/>
</dbReference>
<evidence type="ECO:0000259" key="5">
    <source>
        <dbReference type="Pfam" id="PF04542"/>
    </source>
</evidence>
<dbReference type="InterPro" id="IPR039425">
    <property type="entry name" value="RNA_pol_sigma-70-like"/>
</dbReference>
<accession>A0A839GQZ5</accession>